<evidence type="ECO:0000256" key="5">
    <source>
        <dbReference type="SAM" id="Phobius"/>
    </source>
</evidence>
<dbReference type="InterPro" id="IPR051310">
    <property type="entry name" value="MCP_chemotaxis"/>
</dbReference>
<evidence type="ECO:0000313" key="8">
    <source>
        <dbReference type="EMBL" id="PXW91981.1"/>
    </source>
</evidence>
<accession>A0A318H5M6</accession>
<dbReference type="GO" id="GO:0004888">
    <property type="term" value="F:transmembrane signaling receptor activity"/>
    <property type="evidence" value="ECO:0007669"/>
    <property type="project" value="InterPro"/>
</dbReference>
<dbReference type="CDD" id="cd19411">
    <property type="entry name" value="MCP2201-like_sensor"/>
    <property type="match status" value="1"/>
</dbReference>
<dbReference type="GO" id="GO:0006935">
    <property type="term" value="P:chemotaxis"/>
    <property type="evidence" value="ECO:0007669"/>
    <property type="project" value="InterPro"/>
</dbReference>
<dbReference type="PANTHER" id="PTHR43531:SF14">
    <property type="entry name" value="METHYL-ACCEPTING CHEMOTAXIS PROTEIN I-RELATED"/>
    <property type="match status" value="1"/>
</dbReference>
<dbReference type="Pfam" id="PF00672">
    <property type="entry name" value="HAMP"/>
    <property type="match status" value="1"/>
</dbReference>
<dbReference type="PANTHER" id="PTHR43531">
    <property type="entry name" value="PROTEIN ICFG"/>
    <property type="match status" value="1"/>
</dbReference>
<dbReference type="PROSITE" id="PS50111">
    <property type="entry name" value="CHEMOTAXIS_TRANSDUC_2"/>
    <property type="match status" value="1"/>
</dbReference>
<comment type="caution">
    <text evidence="8">The sequence shown here is derived from an EMBL/GenBank/DDBJ whole genome shotgun (WGS) entry which is preliminary data.</text>
</comment>
<dbReference type="SMART" id="SM00283">
    <property type="entry name" value="MA"/>
    <property type="match status" value="1"/>
</dbReference>
<name>A0A318H5M6_9BURK</name>
<dbReference type="Pfam" id="PF00015">
    <property type="entry name" value="MCPsignal"/>
    <property type="match status" value="1"/>
</dbReference>
<keyword evidence="2" id="KW-0488">Methylation</keyword>
<proteinExistence type="inferred from homology"/>
<keyword evidence="4" id="KW-0807">Transducer</keyword>
<dbReference type="GO" id="GO:0005886">
    <property type="term" value="C:plasma membrane"/>
    <property type="evidence" value="ECO:0007669"/>
    <property type="project" value="TreeGrafter"/>
</dbReference>
<sequence length="518" mass="55353">MHISKHWTVSVRMYVAFALIGLVVLSGLGFGYAQQRHNDTTLTVVSQREYGRMQQVHAWQLLATGTAVRIVAVNRSADPVLGRFFGPEIGPGITVIRQKFDEIKKWATSPDEVAILKEIDEVGVLIGLTLDKIAMARKSSDEAAAAAAFEQSFMPLVARYQKSIDRFAAHQQQKLNDGIAAENAAQWQQYWTGTAVMALLVVIAGCLVMSLMRYIRRSLASAIHVAGTIRSGQLGLSVDTGGQDEFGALMRALDGMANSLHQVVTQVRSSADQIADASQQIADGNQDLSERTERQASHLQQTASTMEELAATVQQSATNAVEANQLALEASAVAQRGGEVVHRVVETMSEIEKSSHRIGEIISVIDGISFQTNILALNAAVEAARAGEQGRGFAVVAGEVRNLAQRSATAAKEIKSLIVDSAEKVRNGSGQVEAAGQTMTELMRSVQQVSTLIGEISAAAVEQRSGINGVTEAVGQLDQGTQQNAALVEQAAAAACSLSEQTRELARAVSVFKLTPAH</sequence>
<feature type="domain" description="Methyl-accepting transducer" evidence="6">
    <location>
        <begin position="270"/>
        <end position="499"/>
    </location>
</feature>
<comment type="similarity">
    <text evidence="3">Belongs to the methyl-accepting chemotaxis (MCP) protein family.</text>
</comment>
<dbReference type="SMART" id="SM00304">
    <property type="entry name" value="HAMP"/>
    <property type="match status" value="1"/>
</dbReference>
<evidence type="ECO:0000256" key="2">
    <source>
        <dbReference type="ARBA" id="ARBA00022481"/>
    </source>
</evidence>
<dbReference type="FunFam" id="1.10.287.950:FF:000001">
    <property type="entry name" value="Methyl-accepting chemotaxis sensory transducer"/>
    <property type="match status" value="1"/>
</dbReference>
<dbReference type="AlphaFoldDB" id="A0A318H5M6"/>
<protein>
    <submittedName>
        <fullName evidence="8">Methyl-accepting chemotaxis protein</fullName>
    </submittedName>
</protein>
<keyword evidence="5" id="KW-0812">Transmembrane</keyword>
<keyword evidence="5" id="KW-0472">Membrane</keyword>
<reference evidence="8 9" key="1">
    <citation type="submission" date="2018-05" db="EMBL/GenBank/DDBJ databases">
        <title>Genomic Encyclopedia of Type Strains, Phase IV (KMG-IV): sequencing the most valuable type-strain genomes for metagenomic binning, comparative biology and taxonomic classification.</title>
        <authorList>
            <person name="Goeker M."/>
        </authorList>
    </citation>
    <scope>NUCLEOTIDE SEQUENCE [LARGE SCALE GENOMIC DNA]</scope>
    <source>
        <strain evidence="8 9">DSM 566</strain>
    </source>
</reference>
<dbReference type="GO" id="GO:0007165">
    <property type="term" value="P:signal transduction"/>
    <property type="evidence" value="ECO:0007669"/>
    <property type="project" value="UniProtKB-KW"/>
</dbReference>
<keyword evidence="5" id="KW-1133">Transmembrane helix</keyword>
<dbReference type="PRINTS" id="PR00260">
    <property type="entry name" value="CHEMTRNSDUCR"/>
</dbReference>
<feature type="domain" description="HAMP" evidence="7">
    <location>
        <begin position="213"/>
        <end position="265"/>
    </location>
</feature>
<evidence type="ECO:0000259" key="6">
    <source>
        <dbReference type="PROSITE" id="PS50111"/>
    </source>
</evidence>
<dbReference type="RefSeq" id="WP_110402475.1">
    <property type="nucleotide sequence ID" value="NZ_QJJS01000028.1"/>
</dbReference>
<evidence type="ECO:0000259" key="7">
    <source>
        <dbReference type="PROSITE" id="PS50885"/>
    </source>
</evidence>
<evidence type="ECO:0000256" key="4">
    <source>
        <dbReference type="PROSITE-ProRule" id="PRU00284"/>
    </source>
</evidence>
<dbReference type="InterPro" id="IPR047347">
    <property type="entry name" value="YvaQ-like_sensor"/>
</dbReference>
<dbReference type="InterPro" id="IPR004089">
    <property type="entry name" value="MCPsignal_dom"/>
</dbReference>
<evidence type="ECO:0000256" key="3">
    <source>
        <dbReference type="ARBA" id="ARBA00029447"/>
    </source>
</evidence>
<dbReference type="InterPro" id="IPR004090">
    <property type="entry name" value="Chemotax_Me-accpt_rcpt"/>
</dbReference>
<dbReference type="CDD" id="cd11386">
    <property type="entry name" value="MCP_signal"/>
    <property type="match status" value="1"/>
</dbReference>
<dbReference type="PROSITE" id="PS50885">
    <property type="entry name" value="HAMP"/>
    <property type="match status" value="1"/>
</dbReference>
<dbReference type="CDD" id="cd06225">
    <property type="entry name" value="HAMP"/>
    <property type="match status" value="1"/>
</dbReference>
<gene>
    <name evidence="8" type="ORF">C7444_12828</name>
</gene>
<dbReference type="InterPro" id="IPR003660">
    <property type="entry name" value="HAMP_dom"/>
</dbReference>
<evidence type="ECO:0000313" key="9">
    <source>
        <dbReference type="Proteomes" id="UP000247811"/>
    </source>
</evidence>
<dbReference type="Proteomes" id="UP000247811">
    <property type="component" value="Unassembled WGS sequence"/>
</dbReference>
<keyword evidence="9" id="KW-1185">Reference proteome</keyword>
<dbReference type="EMBL" id="QJJS01000028">
    <property type="protein sequence ID" value="PXW91981.1"/>
    <property type="molecule type" value="Genomic_DNA"/>
</dbReference>
<organism evidence="8 9">
    <name type="scientific">Sphaerotilus hippei</name>
    <dbReference type="NCBI Taxonomy" id="744406"/>
    <lineage>
        <taxon>Bacteria</taxon>
        <taxon>Pseudomonadati</taxon>
        <taxon>Pseudomonadota</taxon>
        <taxon>Betaproteobacteria</taxon>
        <taxon>Burkholderiales</taxon>
        <taxon>Sphaerotilaceae</taxon>
        <taxon>Sphaerotilus</taxon>
    </lineage>
</organism>
<dbReference type="SUPFAM" id="SSF58104">
    <property type="entry name" value="Methyl-accepting chemotaxis protein (MCP) signaling domain"/>
    <property type="match status" value="1"/>
</dbReference>
<evidence type="ECO:0000256" key="1">
    <source>
        <dbReference type="ARBA" id="ARBA00004370"/>
    </source>
</evidence>
<feature type="transmembrane region" description="Helical" evidence="5">
    <location>
        <begin position="190"/>
        <end position="211"/>
    </location>
</feature>
<dbReference type="Gene3D" id="1.10.287.950">
    <property type="entry name" value="Methyl-accepting chemotaxis protein"/>
    <property type="match status" value="1"/>
</dbReference>
<comment type="subcellular location">
    <subcellularLocation>
        <location evidence="1">Membrane</location>
    </subcellularLocation>
</comment>